<sequence>MGNNISYSRNDLIYSGILIAAWLLIRPYFVRMSEEAKARNQTRLEAEAVANDAQGSGGNSSSRGGRKKRN</sequence>
<keyword evidence="2" id="KW-0812">Transmembrane</keyword>
<name>A0A9P6MIK9_9FUNG</name>
<feature type="region of interest" description="Disordered" evidence="1">
    <location>
        <begin position="40"/>
        <end position="70"/>
    </location>
</feature>
<dbReference type="OrthoDB" id="2419619at2759"/>
<reference evidence="3" key="1">
    <citation type="journal article" date="2020" name="Fungal Divers.">
        <title>Resolving the Mortierellaceae phylogeny through synthesis of multi-gene phylogenetics and phylogenomics.</title>
        <authorList>
            <person name="Vandepol N."/>
            <person name="Liber J."/>
            <person name="Desiro A."/>
            <person name="Na H."/>
            <person name="Kennedy M."/>
            <person name="Barry K."/>
            <person name="Grigoriev I.V."/>
            <person name="Miller A.N."/>
            <person name="O'Donnell K."/>
            <person name="Stajich J.E."/>
            <person name="Bonito G."/>
        </authorList>
    </citation>
    <scope>NUCLEOTIDE SEQUENCE</scope>
    <source>
        <strain evidence="3">MES-2147</strain>
    </source>
</reference>
<evidence type="ECO:0000256" key="2">
    <source>
        <dbReference type="SAM" id="Phobius"/>
    </source>
</evidence>
<evidence type="ECO:0000313" key="3">
    <source>
        <dbReference type="EMBL" id="KAG0003230.1"/>
    </source>
</evidence>
<dbReference type="EMBL" id="JAAAHW010000368">
    <property type="protein sequence ID" value="KAG0003230.1"/>
    <property type="molecule type" value="Genomic_DNA"/>
</dbReference>
<keyword evidence="2" id="KW-1133">Transmembrane helix</keyword>
<keyword evidence="4" id="KW-1185">Reference proteome</keyword>
<dbReference type="AlphaFoldDB" id="A0A9P6MIK9"/>
<comment type="caution">
    <text evidence="3">The sequence shown here is derived from an EMBL/GenBank/DDBJ whole genome shotgun (WGS) entry which is preliminary data.</text>
</comment>
<keyword evidence="2" id="KW-0472">Membrane</keyword>
<feature type="transmembrane region" description="Helical" evidence="2">
    <location>
        <begin position="12"/>
        <end position="29"/>
    </location>
</feature>
<gene>
    <name evidence="3" type="ORF">BGZ65_001902</name>
</gene>
<proteinExistence type="predicted"/>
<protein>
    <submittedName>
        <fullName evidence="3">Uncharacterized protein</fullName>
    </submittedName>
</protein>
<dbReference type="Proteomes" id="UP000749646">
    <property type="component" value="Unassembled WGS sequence"/>
</dbReference>
<feature type="non-terminal residue" evidence="3">
    <location>
        <position position="1"/>
    </location>
</feature>
<organism evidence="3 4">
    <name type="scientific">Modicella reniformis</name>
    <dbReference type="NCBI Taxonomy" id="1440133"/>
    <lineage>
        <taxon>Eukaryota</taxon>
        <taxon>Fungi</taxon>
        <taxon>Fungi incertae sedis</taxon>
        <taxon>Mucoromycota</taxon>
        <taxon>Mortierellomycotina</taxon>
        <taxon>Mortierellomycetes</taxon>
        <taxon>Mortierellales</taxon>
        <taxon>Mortierellaceae</taxon>
        <taxon>Modicella</taxon>
    </lineage>
</organism>
<evidence type="ECO:0000313" key="4">
    <source>
        <dbReference type="Proteomes" id="UP000749646"/>
    </source>
</evidence>
<accession>A0A9P6MIK9</accession>
<evidence type="ECO:0000256" key="1">
    <source>
        <dbReference type="SAM" id="MobiDB-lite"/>
    </source>
</evidence>